<keyword evidence="9" id="KW-1185">Reference proteome</keyword>
<dbReference type="Pfam" id="PF22358">
    <property type="entry name" value="MfA4_C"/>
    <property type="match status" value="1"/>
</dbReference>
<dbReference type="Gene3D" id="2.60.40.2580">
    <property type="match status" value="1"/>
</dbReference>
<evidence type="ECO:0000259" key="6">
    <source>
        <dbReference type="Pfam" id="PF06321"/>
    </source>
</evidence>
<dbReference type="InterPro" id="IPR029141">
    <property type="entry name" value="FimA_N"/>
</dbReference>
<feature type="domain" description="Minor fimbrium tip subunit MfA4 C-terminal" evidence="7">
    <location>
        <begin position="179"/>
        <end position="313"/>
    </location>
</feature>
<dbReference type="EMBL" id="JACIEP010000022">
    <property type="protein sequence ID" value="MBB4038081.1"/>
    <property type="molecule type" value="Genomic_DNA"/>
</dbReference>
<dbReference type="InterPro" id="IPR054771">
    <property type="entry name" value="MfA4_C"/>
</dbReference>
<keyword evidence="3 5" id="KW-0732">Signal</keyword>
<evidence type="ECO:0000256" key="2">
    <source>
        <dbReference type="ARBA" id="ARBA00006011"/>
    </source>
</evidence>
<accession>A0A840CST2</accession>
<keyword evidence="4" id="KW-0281">Fimbrium</keyword>
<dbReference type="PROSITE" id="PS51257">
    <property type="entry name" value="PROKAR_LIPOPROTEIN"/>
    <property type="match status" value="1"/>
</dbReference>
<reference evidence="8 9" key="1">
    <citation type="submission" date="2020-08" db="EMBL/GenBank/DDBJ databases">
        <title>Genomic Encyclopedia of Type Strains, Phase IV (KMG-IV): sequencing the most valuable type-strain genomes for metagenomic binning, comparative biology and taxonomic classification.</title>
        <authorList>
            <person name="Goeker M."/>
        </authorList>
    </citation>
    <scope>NUCLEOTIDE SEQUENCE [LARGE SCALE GENOMIC DNA]</scope>
    <source>
        <strain evidence="8 9">DSM 104969</strain>
    </source>
</reference>
<evidence type="ECO:0000256" key="3">
    <source>
        <dbReference type="ARBA" id="ARBA00022729"/>
    </source>
</evidence>
<evidence type="ECO:0000256" key="4">
    <source>
        <dbReference type="ARBA" id="ARBA00023263"/>
    </source>
</evidence>
<comment type="similarity">
    <text evidence="2">Belongs to the bacteroidetes fimbrillin superfamily. FimA/Mfa1 family.</text>
</comment>
<dbReference type="RefSeq" id="WP_183308903.1">
    <property type="nucleotide sequence ID" value="NZ_JACIEP010000022.1"/>
</dbReference>
<evidence type="ECO:0000259" key="7">
    <source>
        <dbReference type="Pfam" id="PF22358"/>
    </source>
</evidence>
<feature type="signal peptide" evidence="5">
    <location>
        <begin position="1"/>
        <end position="20"/>
    </location>
</feature>
<evidence type="ECO:0000313" key="9">
    <source>
        <dbReference type="Proteomes" id="UP000555103"/>
    </source>
</evidence>
<sequence>MKIYIYIIGFLSLLFTGCSGDDNPVAGSTDNEKIILSFQINSFVKGSLKAATDNGSATEQTIDNLYVFLFPTSGAQTFKSYYIPSASFSGGSWNNTDNKVLLNLTQAEAGSRDVYVVANCTGIKTSLDGVSTVTGLQSVLQSNSTPWSTTLTTPILMSGNKTHNFNSNYQLSSIPLIRAIAKVQLNISLTAKHQGKPLSGEGTTQYKYRLIDFDKNTYVLKQILKTDNLVSSLAWINWNDAITSYTLDGNGKVTNLTLITYLNERDNAGTSIDLSLPYFDGGFLPPPEFGDETYKLQLPAKIERNNWYVYDVEI</sequence>
<comment type="subcellular location">
    <subcellularLocation>
        <location evidence="1">Fimbrium</location>
    </subcellularLocation>
</comment>
<name>A0A840CST2_9BACT</name>
<feature type="domain" description="Major fimbrial subunit protein N-terminal" evidence="6">
    <location>
        <begin position="43"/>
        <end position="164"/>
    </location>
</feature>
<evidence type="ECO:0000313" key="8">
    <source>
        <dbReference type="EMBL" id="MBB4038081.1"/>
    </source>
</evidence>
<dbReference type="GO" id="GO:0009289">
    <property type="term" value="C:pilus"/>
    <property type="evidence" value="ECO:0007669"/>
    <property type="project" value="UniProtKB-SubCell"/>
</dbReference>
<feature type="chain" id="PRO_5032754149" description="Major fimbrial subunit protein N-terminal domain-containing protein" evidence="5">
    <location>
        <begin position="21"/>
        <end position="314"/>
    </location>
</feature>
<organism evidence="8 9">
    <name type="scientific">Dysgonomonas hofstadii</name>
    <dbReference type="NCBI Taxonomy" id="637886"/>
    <lineage>
        <taxon>Bacteria</taxon>
        <taxon>Pseudomonadati</taxon>
        <taxon>Bacteroidota</taxon>
        <taxon>Bacteroidia</taxon>
        <taxon>Bacteroidales</taxon>
        <taxon>Dysgonomonadaceae</taxon>
        <taxon>Dysgonomonas</taxon>
    </lineage>
</organism>
<evidence type="ECO:0008006" key="10">
    <source>
        <dbReference type="Google" id="ProtNLM"/>
    </source>
</evidence>
<comment type="caution">
    <text evidence="8">The sequence shown here is derived from an EMBL/GenBank/DDBJ whole genome shotgun (WGS) entry which is preliminary data.</text>
</comment>
<proteinExistence type="inferred from homology"/>
<dbReference type="Proteomes" id="UP000555103">
    <property type="component" value="Unassembled WGS sequence"/>
</dbReference>
<evidence type="ECO:0000256" key="5">
    <source>
        <dbReference type="SAM" id="SignalP"/>
    </source>
</evidence>
<dbReference type="Pfam" id="PF06321">
    <property type="entry name" value="P_gingi_FimA"/>
    <property type="match status" value="1"/>
</dbReference>
<dbReference type="AlphaFoldDB" id="A0A840CST2"/>
<gene>
    <name evidence="8" type="ORF">GGR21_004008</name>
</gene>
<protein>
    <recommendedName>
        <fullName evidence="10">Major fimbrial subunit protein N-terminal domain-containing protein</fullName>
    </recommendedName>
</protein>
<evidence type="ECO:0000256" key="1">
    <source>
        <dbReference type="ARBA" id="ARBA00004561"/>
    </source>
</evidence>